<dbReference type="Pfam" id="PF00271">
    <property type="entry name" value="Helicase_C"/>
    <property type="match status" value="1"/>
</dbReference>
<gene>
    <name evidence="5" type="ORF">DSAG12_02390</name>
</gene>
<dbReference type="InterPro" id="IPR014001">
    <property type="entry name" value="Helicase_ATP-bd"/>
</dbReference>
<organism evidence="5 6">
    <name type="scientific">Promethearchaeum syntrophicum</name>
    <dbReference type="NCBI Taxonomy" id="2594042"/>
    <lineage>
        <taxon>Archaea</taxon>
        <taxon>Promethearchaeati</taxon>
        <taxon>Promethearchaeota</taxon>
        <taxon>Promethearchaeia</taxon>
        <taxon>Promethearchaeales</taxon>
        <taxon>Promethearchaeaceae</taxon>
        <taxon>Promethearchaeum</taxon>
    </lineage>
</organism>
<dbReference type="PANTHER" id="PTHR14025">
    <property type="entry name" value="FANCONI ANEMIA GROUP M FANCM FAMILY MEMBER"/>
    <property type="match status" value="1"/>
</dbReference>
<dbReference type="Gene3D" id="1.20.1320.20">
    <property type="entry name" value="hef helicase domain"/>
    <property type="match status" value="1"/>
</dbReference>
<dbReference type="Gene3D" id="3.40.50.300">
    <property type="entry name" value="P-loop containing nucleotide triphosphate hydrolases"/>
    <property type="match status" value="2"/>
</dbReference>
<dbReference type="InterPro" id="IPR001650">
    <property type="entry name" value="Helicase_C-like"/>
</dbReference>
<evidence type="ECO:0000256" key="1">
    <source>
        <dbReference type="ARBA" id="ARBA00022741"/>
    </source>
</evidence>
<dbReference type="KEGG" id="psyt:DSAG12_02390"/>
<evidence type="ECO:0000256" key="3">
    <source>
        <dbReference type="ARBA" id="ARBA00022806"/>
    </source>
</evidence>
<dbReference type="PROSITE" id="PS51194">
    <property type="entry name" value="HELICASE_CTER"/>
    <property type="match status" value="1"/>
</dbReference>
<protein>
    <submittedName>
        <fullName evidence="5">Helicase-related protein</fullName>
    </submittedName>
</protein>
<dbReference type="PANTHER" id="PTHR14025:SF20">
    <property type="entry name" value="FANCONI ANEMIA GROUP M PROTEIN"/>
    <property type="match status" value="1"/>
</dbReference>
<keyword evidence="3 5" id="KW-0347">Helicase</keyword>
<proteinExistence type="predicted"/>
<name>A0A5B9DCS6_9ARCH</name>
<dbReference type="GO" id="GO:0016787">
    <property type="term" value="F:hydrolase activity"/>
    <property type="evidence" value="ECO:0007669"/>
    <property type="project" value="UniProtKB-KW"/>
</dbReference>
<evidence type="ECO:0000313" key="6">
    <source>
        <dbReference type="Proteomes" id="UP000321408"/>
    </source>
</evidence>
<dbReference type="EMBL" id="CP042905">
    <property type="protein sequence ID" value="QEE16560.2"/>
    <property type="molecule type" value="Genomic_DNA"/>
</dbReference>
<evidence type="ECO:0000256" key="4">
    <source>
        <dbReference type="ARBA" id="ARBA00022840"/>
    </source>
</evidence>
<dbReference type="SUPFAM" id="SSF52540">
    <property type="entry name" value="P-loop containing nucleoside triphosphate hydrolases"/>
    <property type="match status" value="1"/>
</dbReference>
<dbReference type="Proteomes" id="UP000321408">
    <property type="component" value="Chromosome"/>
</dbReference>
<dbReference type="GO" id="GO:0003676">
    <property type="term" value="F:nucleic acid binding"/>
    <property type="evidence" value="ECO:0007669"/>
    <property type="project" value="InterPro"/>
</dbReference>
<keyword evidence="6" id="KW-1185">Reference proteome</keyword>
<dbReference type="InterPro" id="IPR011545">
    <property type="entry name" value="DEAD/DEAH_box_helicase_dom"/>
</dbReference>
<reference evidence="5 6" key="2">
    <citation type="journal article" date="2024" name="Int. J. Syst. Evol. Microbiol.">
        <title>Promethearchaeum syntrophicum gen. nov., sp. nov., an anaerobic, obligately syntrophic archaeon, the first isolate of the lineage 'Asgard' archaea, and proposal of the new archaeal phylum Promethearchaeota phyl. nov. and kingdom Promethearchaeati regn. nov.</title>
        <authorList>
            <person name="Imachi H."/>
            <person name="Nobu M.K."/>
            <person name="Kato S."/>
            <person name="Takaki Y."/>
            <person name="Miyazaki M."/>
            <person name="Miyata M."/>
            <person name="Ogawara M."/>
            <person name="Saito Y."/>
            <person name="Sakai S."/>
            <person name="Tahara Y.O."/>
            <person name="Takano Y."/>
            <person name="Tasumi E."/>
            <person name="Uematsu K."/>
            <person name="Yoshimura T."/>
            <person name="Itoh T."/>
            <person name="Ohkuma M."/>
            <person name="Takai K."/>
        </authorList>
    </citation>
    <scope>NUCLEOTIDE SEQUENCE [LARGE SCALE GENOMIC DNA]</scope>
    <source>
        <strain evidence="5 6">MK-D1</strain>
    </source>
</reference>
<dbReference type="SMART" id="SM00487">
    <property type="entry name" value="DEXDc"/>
    <property type="match status" value="1"/>
</dbReference>
<dbReference type="Pfam" id="PF00270">
    <property type="entry name" value="DEAD"/>
    <property type="match status" value="1"/>
</dbReference>
<evidence type="ECO:0000256" key="2">
    <source>
        <dbReference type="ARBA" id="ARBA00022801"/>
    </source>
</evidence>
<accession>A0A5B9DCS6</accession>
<dbReference type="SMART" id="SM00490">
    <property type="entry name" value="HELICc"/>
    <property type="match status" value="1"/>
</dbReference>
<keyword evidence="4" id="KW-0067">ATP-binding</keyword>
<dbReference type="AlphaFoldDB" id="A0A5B9DCS6"/>
<sequence>MANFMKSPHSLDKNPKFYSHPLLKKDLIEWRDYQVEISKIASNQNTLVVLPTALGKTIVALLTLVNILEKAPKSKIIMLAPTRPLVLQHYDVFQKFLKPEIKCCLFSSNLSPIKRTFALNGNQIFFSTPQIIQNDLKAGLYSLEGIGQIIFDETHKARKKYAYTFVANQYLEQNLHPLILGITASPGKDLFRINELCETLQIEQIIFRDFDSPDVKKYTFGINSIFKKIELPNEILKALLILDTAVHKIRDFMFSHEILPKRNFISKFQFIQLIQDLKLMDTLLDPYTTDEDLERYGLTSNYGRMNFPHLLDMFDKKKNDKIPNKSRILNQAINGIYLEHLKELLTTQDIRMFRNYLQKLEERALEGNKRIKRLLNSKYILGAQNLLNPIKKSPKIPVLLEILKNEFLENPNAKIIIFTQYREMAKFLIKELNDFSTNSCQIRAKRFVGQATKANDKGLNQKDQKSMITDFSTNQFNVLVATSVAEEGLDIPSVNSVVFYESIPSEIRLIQRRGRTGRHQIGKCYFLVQSNSLDEIYSFVSHRREEKMHELLKHPKYINTVPKIKRSDKLPEYKFKKLEHIKENYRKIKENHGVNSVKKIETLISQNSDKKKSSGYELIQDITENLTLESKKRIELSKSNKTKGKEKLFLTKKTFTWLISTMGCIGSIRGTKLYCDLDDLYLAAKEEEMDIIKIEKEIQNGITKKMFEKTNNFLISTPIS</sequence>
<evidence type="ECO:0000313" key="5">
    <source>
        <dbReference type="EMBL" id="QEE16560.2"/>
    </source>
</evidence>
<keyword evidence="1" id="KW-0547">Nucleotide-binding</keyword>
<keyword evidence="2" id="KW-0378">Hydrolase</keyword>
<dbReference type="PROSITE" id="PS51192">
    <property type="entry name" value="HELICASE_ATP_BIND_1"/>
    <property type="match status" value="1"/>
</dbReference>
<dbReference type="GO" id="GO:0004386">
    <property type="term" value="F:helicase activity"/>
    <property type="evidence" value="ECO:0007669"/>
    <property type="project" value="UniProtKB-KW"/>
</dbReference>
<dbReference type="GO" id="GO:0005524">
    <property type="term" value="F:ATP binding"/>
    <property type="evidence" value="ECO:0007669"/>
    <property type="project" value="UniProtKB-KW"/>
</dbReference>
<dbReference type="GO" id="GO:0140097">
    <property type="term" value="F:catalytic activity, acting on DNA"/>
    <property type="evidence" value="ECO:0007669"/>
    <property type="project" value="UniProtKB-ARBA"/>
</dbReference>
<reference evidence="5 6" key="1">
    <citation type="journal article" date="2020" name="Nature">
        <title>Isolation of an archaeon at the prokaryote-eukaryote interface.</title>
        <authorList>
            <person name="Imachi H."/>
            <person name="Nobu M.K."/>
            <person name="Nakahara N."/>
            <person name="Morono Y."/>
            <person name="Ogawara M."/>
            <person name="Takaki Y."/>
            <person name="Takano Y."/>
            <person name="Uematsu K."/>
            <person name="Ikuta T."/>
            <person name="Ito M."/>
            <person name="Matsui Y."/>
            <person name="Miyazaki M."/>
            <person name="Murata K."/>
            <person name="Saito Y."/>
            <person name="Sakai S."/>
            <person name="Song C."/>
            <person name="Tasumi E."/>
            <person name="Yamanaka Y."/>
            <person name="Yamaguchi T."/>
            <person name="Kamagata Y."/>
            <person name="Tamaki H."/>
            <person name="Takai K."/>
        </authorList>
    </citation>
    <scope>NUCLEOTIDE SEQUENCE [LARGE SCALE GENOMIC DNA]</scope>
    <source>
        <strain evidence="5 6">MK-D1</strain>
    </source>
</reference>
<dbReference type="InterPro" id="IPR027417">
    <property type="entry name" value="P-loop_NTPase"/>
</dbReference>